<evidence type="ECO:0000256" key="1">
    <source>
        <dbReference type="SAM" id="MobiDB-lite"/>
    </source>
</evidence>
<proteinExistence type="predicted"/>
<accession>A0A9P5VDM8</accession>
<evidence type="ECO:0000256" key="2">
    <source>
        <dbReference type="SAM" id="SignalP"/>
    </source>
</evidence>
<evidence type="ECO:0000313" key="4">
    <source>
        <dbReference type="Proteomes" id="UP000748756"/>
    </source>
</evidence>
<feature type="compositionally biased region" description="Low complexity" evidence="1">
    <location>
        <begin position="48"/>
        <end position="59"/>
    </location>
</feature>
<evidence type="ECO:0000313" key="3">
    <source>
        <dbReference type="EMBL" id="KAF9153769.1"/>
    </source>
</evidence>
<keyword evidence="4" id="KW-1185">Reference proteome</keyword>
<dbReference type="EMBL" id="JAAAUQ010000155">
    <property type="protein sequence ID" value="KAF9153769.1"/>
    <property type="molecule type" value="Genomic_DNA"/>
</dbReference>
<sequence length="556" mass="57844">MRVTKPTLLTALFLAVVQAQRAEQQANQAAFEAHQHPIAATNIKSNGQHNQQLKNTQQQHDQKQQLVESPQGLTPEEFEMAKNGIRQILGQLPIQHVEPLINTMEGYCKTFGTLCTVACKERMIDNDEEGVQGSTKTKTALSLGCANPKALTIGTAGASCQCASYDMTDRINFAIVGGIVTSHEKKSSDFGAEGILDAITFLPSVPTFLSIIHVLQSISYYISYLDILATNAHPPSCPVDAKPGGGETGGFWSGIFGDGGGSTPVSTPTPAYGGGIGGFLREIFGDGGGSIPAPTPKPASGGGIGGFLRGIFGDGGGSIPAPTPKPASGDGIGKTLSGVFGGGGGGSESPTSMLAPPAAYRPTPTTTTATTSAPGGILGFLDRLFGGGVKPITTTTTTTTITTQLEAVDTITPATTPAAPGATATSPVAAVNTGGAMQQTGLTLATITATATISVSASSLSATPKKDGPLFDFPSMFGLSSEMDKNENLVEIDSEVGGIERDGKARVKMEVDEDEKDERRLISNDGRVARIVRVKRRYAKKMSREQQQKKQQRSSR</sequence>
<organism evidence="3 4">
    <name type="scientific">Linnemannia schmuckeri</name>
    <dbReference type="NCBI Taxonomy" id="64567"/>
    <lineage>
        <taxon>Eukaryota</taxon>
        <taxon>Fungi</taxon>
        <taxon>Fungi incertae sedis</taxon>
        <taxon>Mucoromycota</taxon>
        <taxon>Mortierellomycotina</taxon>
        <taxon>Mortierellomycetes</taxon>
        <taxon>Mortierellales</taxon>
        <taxon>Mortierellaceae</taxon>
        <taxon>Linnemannia</taxon>
    </lineage>
</organism>
<feature type="chain" id="PRO_5040473146" evidence="2">
    <location>
        <begin position="20"/>
        <end position="556"/>
    </location>
</feature>
<gene>
    <name evidence="3" type="ORF">BG015_002691</name>
</gene>
<feature type="signal peptide" evidence="2">
    <location>
        <begin position="1"/>
        <end position="19"/>
    </location>
</feature>
<dbReference type="OrthoDB" id="2449580at2759"/>
<keyword evidence="2" id="KW-0732">Signal</keyword>
<dbReference type="AlphaFoldDB" id="A0A9P5VDM8"/>
<reference evidence="3" key="1">
    <citation type="journal article" date="2020" name="Fungal Divers.">
        <title>Resolving the Mortierellaceae phylogeny through synthesis of multi-gene phylogenetics and phylogenomics.</title>
        <authorList>
            <person name="Vandepol N."/>
            <person name="Liber J."/>
            <person name="Desiro A."/>
            <person name="Na H."/>
            <person name="Kennedy M."/>
            <person name="Barry K."/>
            <person name="Grigoriev I.V."/>
            <person name="Miller A.N."/>
            <person name="O'Donnell K."/>
            <person name="Stajich J.E."/>
            <person name="Bonito G."/>
        </authorList>
    </citation>
    <scope>NUCLEOTIDE SEQUENCE</scope>
    <source>
        <strain evidence="3">NRRL 6426</strain>
    </source>
</reference>
<comment type="caution">
    <text evidence="3">The sequence shown here is derived from an EMBL/GenBank/DDBJ whole genome shotgun (WGS) entry which is preliminary data.</text>
</comment>
<feature type="region of interest" description="Disordered" evidence="1">
    <location>
        <begin position="537"/>
        <end position="556"/>
    </location>
</feature>
<name>A0A9P5VDM8_9FUNG</name>
<dbReference type="Proteomes" id="UP000748756">
    <property type="component" value="Unassembled WGS sequence"/>
</dbReference>
<protein>
    <submittedName>
        <fullName evidence="3">Uncharacterized protein</fullName>
    </submittedName>
</protein>
<feature type="region of interest" description="Disordered" evidence="1">
    <location>
        <begin position="47"/>
        <end position="74"/>
    </location>
</feature>